<sequence length="59" mass="6752">MTLVQLAFCVSALTELEIIGISSSFKAETRLSWKSGGDFQREFRSERVTRASALLFFRY</sequence>
<dbReference type="AlphaFoldDB" id="A0A3E1J207"/>
<proteinExistence type="predicted"/>
<accession>A0A3E1J207</accession>
<dbReference type="EMBL" id="LRTV01000001">
    <property type="protein sequence ID" value="RFD80391.1"/>
    <property type="molecule type" value="Genomic_DNA"/>
</dbReference>
<evidence type="ECO:0000313" key="2">
    <source>
        <dbReference type="Proteomes" id="UP000259221"/>
    </source>
</evidence>
<protein>
    <submittedName>
        <fullName evidence="1">Uncharacterized protein</fullName>
    </submittedName>
</protein>
<comment type="caution">
    <text evidence="1">The sequence shown here is derived from an EMBL/GenBank/DDBJ whole genome shotgun (WGS) entry which is preliminary data.</text>
</comment>
<reference evidence="1 2" key="1">
    <citation type="submission" date="2016-02" db="EMBL/GenBank/DDBJ databases">
        <authorList>
            <person name="Alioto T."/>
            <person name="Alioto T."/>
        </authorList>
    </citation>
    <scope>NUCLEOTIDE SEQUENCE [LARGE SCALE GENOMIC DNA]</scope>
    <source>
        <strain evidence="1 2">NR010</strain>
    </source>
</reference>
<gene>
    <name evidence="1" type="ORF">AXE77_02620</name>
</gene>
<evidence type="ECO:0000313" key="1">
    <source>
        <dbReference type="EMBL" id="RFD80391.1"/>
    </source>
</evidence>
<dbReference type="Proteomes" id="UP000259221">
    <property type="component" value="Unassembled WGS sequence"/>
</dbReference>
<organism evidence="1 2">
    <name type="scientific">Gardnerella vaginalis</name>
    <dbReference type="NCBI Taxonomy" id="2702"/>
    <lineage>
        <taxon>Bacteria</taxon>
        <taxon>Bacillati</taxon>
        <taxon>Actinomycetota</taxon>
        <taxon>Actinomycetes</taxon>
        <taxon>Bifidobacteriales</taxon>
        <taxon>Bifidobacteriaceae</taxon>
        <taxon>Gardnerella</taxon>
    </lineage>
</organism>
<name>A0A3E1J207_GARVA</name>